<sequence>MTARPRVLVVGLNYAPESTGIAPYTAGMARGLAEQYDVNVVTAHPHYPQWEVLPGYGGGERSELVDGIPVKRLLHYVPHDPAGVSRIVSEASFALRVALARQARPDAVVVVTPALLPMGPVLARARRWGAPVGVVVQDLYGKAAGELGLLGGGLERAITALEGRLLRASDSVVSIHERMARAIADDYGVSAERLSVIPNWTHIEEFAGDRTVVRQRLGWIDDVVVLHAGNMGAKQGLEHVVTAARRAQELGRELRFVLMGDGARRSDLGELAIGVKTLEFMEPVSGGDFAGVLAAADVLLLHERPGLKEMCAPSKLTSYFAAARPVLGATDADSAAAHEVRSSGAGVVVPSGDPDALLAGLDELLAADGAEVGRRGAEYARTRLSEQAALSDYRDWVGELLCRR</sequence>
<comment type="caution">
    <text evidence="4">The sequence shown here is derived from an EMBL/GenBank/DDBJ whole genome shotgun (WGS) entry which is preliminary data.</text>
</comment>
<dbReference type="PANTHER" id="PTHR12526">
    <property type="entry name" value="GLYCOSYLTRANSFERASE"/>
    <property type="match status" value="1"/>
</dbReference>
<dbReference type="Proteomes" id="UP001168620">
    <property type="component" value="Unassembled WGS sequence"/>
</dbReference>
<evidence type="ECO:0000313" key="5">
    <source>
        <dbReference type="Proteomes" id="UP001168620"/>
    </source>
</evidence>
<proteinExistence type="predicted"/>
<evidence type="ECO:0000256" key="2">
    <source>
        <dbReference type="ARBA" id="ARBA00022679"/>
    </source>
</evidence>
<reference evidence="4" key="1">
    <citation type="submission" date="2023-06" db="EMBL/GenBank/DDBJ databases">
        <title>Draft genome sequence of Nocardioides sp. SOB77.</title>
        <authorList>
            <person name="Zhang G."/>
        </authorList>
    </citation>
    <scope>NUCLEOTIDE SEQUENCE</scope>
    <source>
        <strain evidence="4">SOB77</strain>
    </source>
</reference>
<dbReference type="InterPro" id="IPR028098">
    <property type="entry name" value="Glyco_trans_4-like_N"/>
</dbReference>
<dbReference type="EMBL" id="JAUHJQ010000007">
    <property type="protein sequence ID" value="MDN4174520.1"/>
    <property type="molecule type" value="Genomic_DNA"/>
</dbReference>
<feature type="domain" description="Glycosyltransferase subfamily 4-like N-terminal" evidence="3">
    <location>
        <begin position="19"/>
        <end position="200"/>
    </location>
</feature>
<organism evidence="4 5">
    <name type="scientific">Nocardioides oceani</name>
    <dbReference type="NCBI Taxonomy" id="3058369"/>
    <lineage>
        <taxon>Bacteria</taxon>
        <taxon>Bacillati</taxon>
        <taxon>Actinomycetota</taxon>
        <taxon>Actinomycetes</taxon>
        <taxon>Propionibacteriales</taxon>
        <taxon>Nocardioidaceae</taxon>
        <taxon>Nocardioides</taxon>
    </lineage>
</organism>
<evidence type="ECO:0000256" key="1">
    <source>
        <dbReference type="ARBA" id="ARBA00022676"/>
    </source>
</evidence>
<dbReference type="PANTHER" id="PTHR12526:SF633">
    <property type="entry name" value="COLANIC ACID BIOSYNTHESIS GLYCOSYL TRANSFERASE WCAI-RELATED"/>
    <property type="match status" value="1"/>
</dbReference>
<dbReference type="Gene3D" id="3.40.50.2000">
    <property type="entry name" value="Glycogen Phosphorylase B"/>
    <property type="match status" value="2"/>
</dbReference>
<evidence type="ECO:0000259" key="3">
    <source>
        <dbReference type="Pfam" id="PF13579"/>
    </source>
</evidence>
<protein>
    <submittedName>
        <fullName evidence="4">Glycosyltransferase</fullName>
    </submittedName>
</protein>
<keyword evidence="5" id="KW-1185">Reference proteome</keyword>
<dbReference type="SUPFAM" id="SSF53756">
    <property type="entry name" value="UDP-Glycosyltransferase/glycogen phosphorylase"/>
    <property type="match status" value="1"/>
</dbReference>
<dbReference type="Pfam" id="PF13692">
    <property type="entry name" value="Glyco_trans_1_4"/>
    <property type="match status" value="1"/>
</dbReference>
<dbReference type="CDD" id="cd03794">
    <property type="entry name" value="GT4_WbuB-like"/>
    <property type="match status" value="1"/>
</dbReference>
<dbReference type="Pfam" id="PF13579">
    <property type="entry name" value="Glyco_trans_4_4"/>
    <property type="match status" value="1"/>
</dbReference>
<accession>A0ABT8FJ00</accession>
<gene>
    <name evidence="4" type="ORF">QWY28_16285</name>
</gene>
<evidence type="ECO:0000313" key="4">
    <source>
        <dbReference type="EMBL" id="MDN4174520.1"/>
    </source>
</evidence>
<name>A0ABT8FJ00_9ACTN</name>
<dbReference type="RefSeq" id="WP_300953614.1">
    <property type="nucleotide sequence ID" value="NZ_JAUHJQ010000007.1"/>
</dbReference>
<keyword evidence="1" id="KW-0328">Glycosyltransferase</keyword>
<keyword evidence="2" id="KW-0808">Transferase</keyword>